<protein>
    <recommendedName>
        <fullName evidence="4">Copper resistance protein CopC</fullName>
    </recommendedName>
</protein>
<keyword evidence="1" id="KW-0732">Signal</keyword>
<name>A0ABQ4EDY3_9ACTN</name>
<accession>A0ABQ4EDY3</accession>
<evidence type="ECO:0000313" key="2">
    <source>
        <dbReference type="EMBL" id="GIG92925.1"/>
    </source>
</evidence>
<keyword evidence="3" id="KW-1185">Reference proteome</keyword>
<feature type="chain" id="PRO_5047439903" description="Copper resistance protein CopC" evidence="1">
    <location>
        <begin position="18"/>
        <end position="149"/>
    </location>
</feature>
<organism evidence="2 3">
    <name type="scientific">Plantactinospora endophytica</name>
    <dbReference type="NCBI Taxonomy" id="673535"/>
    <lineage>
        <taxon>Bacteria</taxon>
        <taxon>Bacillati</taxon>
        <taxon>Actinomycetota</taxon>
        <taxon>Actinomycetes</taxon>
        <taxon>Micromonosporales</taxon>
        <taxon>Micromonosporaceae</taxon>
        <taxon>Plantactinospora</taxon>
    </lineage>
</organism>
<dbReference type="Proteomes" id="UP000646749">
    <property type="component" value="Unassembled WGS sequence"/>
</dbReference>
<reference evidence="2 3" key="1">
    <citation type="submission" date="2021-01" db="EMBL/GenBank/DDBJ databases">
        <title>Whole genome shotgun sequence of Plantactinospora endophytica NBRC 110450.</title>
        <authorList>
            <person name="Komaki H."/>
            <person name="Tamura T."/>
        </authorList>
    </citation>
    <scope>NUCLEOTIDE SEQUENCE [LARGE SCALE GENOMIC DNA]</scope>
    <source>
        <strain evidence="2 3">NBRC 110450</strain>
    </source>
</reference>
<evidence type="ECO:0000313" key="3">
    <source>
        <dbReference type="Proteomes" id="UP000646749"/>
    </source>
</evidence>
<gene>
    <name evidence="2" type="ORF">Pen02_78610</name>
</gene>
<evidence type="ECO:0008006" key="4">
    <source>
        <dbReference type="Google" id="ProtNLM"/>
    </source>
</evidence>
<comment type="caution">
    <text evidence="2">The sequence shown here is derived from an EMBL/GenBank/DDBJ whole genome shotgun (WGS) entry which is preliminary data.</text>
</comment>
<evidence type="ECO:0000256" key="1">
    <source>
        <dbReference type="SAM" id="SignalP"/>
    </source>
</evidence>
<feature type="signal peptide" evidence="1">
    <location>
        <begin position="1"/>
        <end position="17"/>
    </location>
</feature>
<proteinExistence type="predicted"/>
<sequence>MAVAACLALSMSTACQTGPSVTAGRQYTCCQGHDPEVPYRSGDTVTLRWTVRTFGTPSGPPETELTARLTGPYQDTAALKATADARTITGDVTVTAEPVRPTGAPGEEPTSVLRIGTDVPAGHYNLVWSARDSRGGLSGASVVEVVAAP</sequence>
<dbReference type="EMBL" id="BONW01000049">
    <property type="protein sequence ID" value="GIG92925.1"/>
    <property type="molecule type" value="Genomic_DNA"/>
</dbReference>